<evidence type="ECO:0000313" key="2">
    <source>
        <dbReference type="EMBL" id="GAJ03637.1"/>
    </source>
</evidence>
<keyword evidence="1" id="KW-0175">Coiled coil</keyword>
<sequence length="40" mass="4795">EQYEVLFQRMQASDEETDKHQAQRAVEDISENMRVLRNSL</sequence>
<name>X1UJ72_9ZZZZ</name>
<feature type="coiled-coil region" evidence="1">
    <location>
        <begin position="12"/>
        <end position="39"/>
    </location>
</feature>
<dbReference type="EMBL" id="BARW01028859">
    <property type="protein sequence ID" value="GAJ03637.1"/>
    <property type="molecule type" value="Genomic_DNA"/>
</dbReference>
<comment type="caution">
    <text evidence="2">The sequence shown here is derived from an EMBL/GenBank/DDBJ whole genome shotgun (WGS) entry which is preliminary data.</text>
</comment>
<protein>
    <submittedName>
        <fullName evidence="2">Uncharacterized protein</fullName>
    </submittedName>
</protein>
<feature type="non-terminal residue" evidence="2">
    <location>
        <position position="1"/>
    </location>
</feature>
<reference evidence="2" key="1">
    <citation type="journal article" date="2014" name="Front. Microbiol.">
        <title>High frequency of phylogenetically diverse reductive dehalogenase-homologous genes in deep subseafloor sedimentary metagenomes.</title>
        <authorList>
            <person name="Kawai M."/>
            <person name="Futagami T."/>
            <person name="Toyoda A."/>
            <person name="Takaki Y."/>
            <person name="Nishi S."/>
            <person name="Hori S."/>
            <person name="Arai W."/>
            <person name="Tsubouchi T."/>
            <person name="Morono Y."/>
            <person name="Uchiyama I."/>
            <person name="Ito T."/>
            <person name="Fujiyama A."/>
            <person name="Inagaki F."/>
            <person name="Takami H."/>
        </authorList>
    </citation>
    <scope>NUCLEOTIDE SEQUENCE</scope>
    <source>
        <strain evidence="2">Expedition CK06-06</strain>
    </source>
</reference>
<gene>
    <name evidence="2" type="ORF">S12H4_46507</name>
</gene>
<accession>X1UJ72</accession>
<proteinExistence type="predicted"/>
<organism evidence="2">
    <name type="scientific">marine sediment metagenome</name>
    <dbReference type="NCBI Taxonomy" id="412755"/>
    <lineage>
        <taxon>unclassified sequences</taxon>
        <taxon>metagenomes</taxon>
        <taxon>ecological metagenomes</taxon>
    </lineage>
</organism>
<evidence type="ECO:0000256" key="1">
    <source>
        <dbReference type="SAM" id="Coils"/>
    </source>
</evidence>
<dbReference type="AlphaFoldDB" id="X1UJ72"/>